<dbReference type="AlphaFoldDB" id="A0A2A5WTC5"/>
<evidence type="ECO:0000313" key="2">
    <source>
        <dbReference type="Proteomes" id="UP000219327"/>
    </source>
</evidence>
<evidence type="ECO:0000313" key="1">
    <source>
        <dbReference type="EMBL" id="PDH39732.1"/>
    </source>
</evidence>
<reference evidence="1 2" key="1">
    <citation type="submission" date="2017-08" db="EMBL/GenBank/DDBJ databases">
        <title>Fine stratification of microbial communities through a metagenomic profile of the photic zone.</title>
        <authorList>
            <person name="Haro-Moreno J.M."/>
            <person name="Lopez-Perez M."/>
            <person name="De La Torre J."/>
            <person name="Picazo A."/>
            <person name="Camacho A."/>
            <person name="Rodriguez-Valera F."/>
        </authorList>
    </citation>
    <scope>NUCLEOTIDE SEQUENCE [LARGE SCALE GENOMIC DNA]</scope>
    <source>
        <strain evidence="1">MED-G24</strain>
    </source>
</reference>
<comment type="caution">
    <text evidence="1">The sequence shown here is derived from an EMBL/GenBank/DDBJ whole genome shotgun (WGS) entry which is preliminary data.</text>
</comment>
<dbReference type="Proteomes" id="UP000219327">
    <property type="component" value="Unassembled WGS sequence"/>
</dbReference>
<name>A0A2A5WTC5_9GAMM</name>
<gene>
    <name evidence="1" type="ORF">CNE99_05105</name>
</gene>
<proteinExistence type="predicted"/>
<protein>
    <submittedName>
        <fullName evidence="1">Uncharacterized protein</fullName>
    </submittedName>
</protein>
<dbReference type="EMBL" id="NTKD01000020">
    <property type="protein sequence ID" value="PDH39732.1"/>
    <property type="molecule type" value="Genomic_DNA"/>
</dbReference>
<sequence>MANNSLDIYGSEAKRLLKFYPADNTDAQSRVAPYFPDGTPFALQQAQLVVALESGSEAG</sequence>
<organism evidence="1 2">
    <name type="scientific">OM182 bacterium MED-G24</name>
    <dbReference type="NCBI Taxonomy" id="1986255"/>
    <lineage>
        <taxon>Bacteria</taxon>
        <taxon>Pseudomonadati</taxon>
        <taxon>Pseudomonadota</taxon>
        <taxon>Gammaproteobacteria</taxon>
        <taxon>OMG group</taxon>
        <taxon>OM182 clade</taxon>
    </lineage>
</organism>
<accession>A0A2A5WTC5</accession>